<dbReference type="Proteomes" id="UP001642483">
    <property type="component" value="Unassembled WGS sequence"/>
</dbReference>
<gene>
    <name evidence="9" type="ORF">CVLEPA_LOCUS4350</name>
</gene>
<proteinExistence type="inferred from homology"/>
<feature type="transmembrane region" description="Helical" evidence="7">
    <location>
        <begin position="317"/>
        <end position="337"/>
    </location>
</feature>
<feature type="transmembrane region" description="Helical" evidence="7">
    <location>
        <begin position="38"/>
        <end position="60"/>
    </location>
</feature>
<dbReference type="PANTHER" id="PTHR11660:SF57">
    <property type="entry name" value="SOLUTE CARRIER FAMILY 40 MEMBER"/>
    <property type="match status" value="1"/>
</dbReference>
<keyword evidence="4 7" id="KW-0812">Transmembrane</keyword>
<evidence type="ECO:0000256" key="4">
    <source>
        <dbReference type="ARBA" id="ARBA00022692"/>
    </source>
</evidence>
<comment type="function">
    <text evidence="7">May be involved in iron transport and iron homeostasis.</text>
</comment>
<comment type="subcellular location">
    <subcellularLocation>
        <location evidence="1 7">Membrane</location>
        <topology evidence="1 7">Multi-pass membrane protein</topology>
    </subcellularLocation>
</comment>
<keyword evidence="5 7" id="KW-1133">Transmembrane helix</keyword>
<dbReference type="PANTHER" id="PTHR11660">
    <property type="entry name" value="SOLUTE CARRIER FAMILY 40 MEMBER"/>
    <property type="match status" value="1"/>
</dbReference>
<sequence length="565" mass="62477">MVKTSTIIYCGHFFSSWGDRMWYFAIPLFLFDLDPKSLSLSAIYGLVLACSVLVFGPLVGEWIDRNKRLYTARVSLIIQNTSVILSATILLVHRLLGNKNDSFAIWVQIGAIITGAIGNLASVATGIIIQKDWIVVVAGGKKDLLADLNSMVRRIDLTTKIISPLACGQIMAWAGLTGGAIFIVSWNALSMVVEYLLLRAVYVRTPALANKNKETENEGEEMRVLNDENMEQDDRAEETPTNKEQPQDSEKNETSKKKKSIFRKMFSFVFMLKDGWKLYLAQPISLPCIGFSFLYMTILGFGYITIAYAYSQCFSEFMVGILQAGAALAGVIATFIFPPMREKVGLLRTGLFCAFFQISTLIPCLVSIFIAGSPFMWLPENMISDAVTNSNMTLEVTTPLVDLQGSNYSTMSSLNTSVDGYTTMPSLEEEDIAKTLFLKCVEGVSPPSSYQSITLLMAGIILARVGLWGFDLTITQLIQENVVEKERGVFNGVQSSLNNFMDLLRYFLVLCLPLPSQFGILVVLSSLAVCVGYILYMAYSRRVRGHILPHCTKVPIVDATNALAA</sequence>
<feature type="region of interest" description="Disordered" evidence="8">
    <location>
        <begin position="212"/>
        <end position="256"/>
    </location>
</feature>
<evidence type="ECO:0000256" key="8">
    <source>
        <dbReference type="SAM" id="MobiDB-lite"/>
    </source>
</evidence>
<feature type="transmembrane region" description="Helical" evidence="7">
    <location>
        <begin position="506"/>
        <end position="536"/>
    </location>
</feature>
<keyword evidence="6 7" id="KW-0472">Membrane</keyword>
<evidence type="ECO:0000256" key="2">
    <source>
        <dbReference type="ARBA" id="ARBA00006279"/>
    </source>
</evidence>
<comment type="similarity">
    <text evidence="2 7">Belongs to the ferroportin (FP) (TC 2.A.100) family. SLC40A subfamily.</text>
</comment>
<dbReference type="Gene3D" id="1.20.1250.20">
    <property type="entry name" value="MFS general substrate transporter like domains"/>
    <property type="match status" value="1"/>
</dbReference>
<evidence type="ECO:0000256" key="7">
    <source>
        <dbReference type="RuleBase" id="RU365065"/>
    </source>
</evidence>
<dbReference type="InterPro" id="IPR009716">
    <property type="entry name" value="Ferroportin-1"/>
</dbReference>
<evidence type="ECO:0000256" key="5">
    <source>
        <dbReference type="ARBA" id="ARBA00022989"/>
    </source>
</evidence>
<dbReference type="SUPFAM" id="SSF103473">
    <property type="entry name" value="MFS general substrate transporter"/>
    <property type="match status" value="1"/>
</dbReference>
<feature type="transmembrane region" description="Helical" evidence="7">
    <location>
        <begin position="72"/>
        <end position="93"/>
    </location>
</feature>
<dbReference type="EMBL" id="CAWYQH010000013">
    <property type="protein sequence ID" value="CAK8674674.1"/>
    <property type="molecule type" value="Genomic_DNA"/>
</dbReference>
<evidence type="ECO:0000313" key="10">
    <source>
        <dbReference type="Proteomes" id="UP001642483"/>
    </source>
</evidence>
<feature type="transmembrane region" description="Helical" evidence="7">
    <location>
        <begin position="349"/>
        <end position="372"/>
    </location>
</feature>
<dbReference type="InterPro" id="IPR036259">
    <property type="entry name" value="MFS_trans_sf"/>
</dbReference>
<dbReference type="CDD" id="cd17480">
    <property type="entry name" value="MFS_SLC40A1_like"/>
    <property type="match status" value="1"/>
</dbReference>
<dbReference type="Pfam" id="PF06963">
    <property type="entry name" value="FPN1"/>
    <property type="match status" value="1"/>
</dbReference>
<reference evidence="9 10" key="1">
    <citation type="submission" date="2024-02" db="EMBL/GenBank/DDBJ databases">
        <authorList>
            <person name="Daric V."/>
            <person name="Darras S."/>
        </authorList>
    </citation>
    <scope>NUCLEOTIDE SEQUENCE [LARGE SCALE GENOMIC DNA]</scope>
</reference>
<feature type="compositionally biased region" description="Basic and acidic residues" evidence="8">
    <location>
        <begin position="237"/>
        <end position="255"/>
    </location>
</feature>
<comment type="caution">
    <text evidence="9">The sequence shown here is derived from an EMBL/GenBank/DDBJ whole genome shotgun (WGS) entry which is preliminary data.</text>
</comment>
<evidence type="ECO:0000256" key="6">
    <source>
        <dbReference type="ARBA" id="ARBA00023136"/>
    </source>
</evidence>
<keyword evidence="10" id="KW-1185">Reference proteome</keyword>
<feature type="compositionally biased region" description="Basic and acidic residues" evidence="8">
    <location>
        <begin position="212"/>
        <end position="226"/>
    </location>
</feature>
<keyword evidence="7" id="KW-0406">Ion transport</keyword>
<name>A0ABP0F8C4_CLALP</name>
<accession>A0ABP0F8C4</accession>
<protein>
    <recommendedName>
        <fullName evidence="7">Solute carrier family 40 member</fullName>
    </recommendedName>
</protein>
<evidence type="ECO:0000313" key="9">
    <source>
        <dbReference type="EMBL" id="CAK8674674.1"/>
    </source>
</evidence>
<keyword evidence="3 7" id="KW-0813">Transport</keyword>
<feature type="transmembrane region" description="Helical" evidence="7">
    <location>
        <begin position="284"/>
        <end position="310"/>
    </location>
</feature>
<organism evidence="9 10">
    <name type="scientific">Clavelina lepadiformis</name>
    <name type="common">Light-bulb sea squirt</name>
    <name type="synonym">Ascidia lepadiformis</name>
    <dbReference type="NCBI Taxonomy" id="159417"/>
    <lineage>
        <taxon>Eukaryota</taxon>
        <taxon>Metazoa</taxon>
        <taxon>Chordata</taxon>
        <taxon>Tunicata</taxon>
        <taxon>Ascidiacea</taxon>
        <taxon>Aplousobranchia</taxon>
        <taxon>Clavelinidae</taxon>
        <taxon>Clavelina</taxon>
    </lineage>
</organism>
<evidence type="ECO:0000256" key="3">
    <source>
        <dbReference type="ARBA" id="ARBA00022448"/>
    </source>
</evidence>
<feature type="transmembrane region" description="Helical" evidence="7">
    <location>
        <begin position="105"/>
        <end position="129"/>
    </location>
</feature>
<comment type="caution">
    <text evidence="7">Lacks conserved residue(s) required for the propagation of feature annotation.</text>
</comment>
<evidence type="ECO:0000256" key="1">
    <source>
        <dbReference type="ARBA" id="ARBA00004141"/>
    </source>
</evidence>